<keyword evidence="1" id="KW-0732">Signal</keyword>
<dbReference type="AlphaFoldDB" id="A0A2T1C5K3"/>
<accession>A0A2T1C5K3</accession>
<feature type="signal peptide" evidence="1">
    <location>
        <begin position="1"/>
        <end position="20"/>
    </location>
</feature>
<reference evidence="2 3" key="1">
    <citation type="submission" date="2018-02" db="EMBL/GenBank/DDBJ databases">
        <authorList>
            <person name="Cohen D.B."/>
            <person name="Kent A.D."/>
        </authorList>
    </citation>
    <scope>NUCLEOTIDE SEQUENCE [LARGE SCALE GENOMIC DNA]</scope>
    <source>
        <strain evidence="2 3">CCAP 1448/3</strain>
    </source>
</reference>
<dbReference type="Proteomes" id="UP000238762">
    <property type="component" value="Unassembled WGS sequence"/>
</dbReference>
<name>A0A2T1C5K3_9CYAN</name>
<evidence type="ECO:0000256" key="1">
    <source>
        <dbReference type="SAM" id="SignalP"/>
    </source>
</evidence>
<evidence type="ECO:0000313" key="2">
    <source>
        <dbReference type="EMBL" id="PSB03562.1"/>
    </source>
</evidence>
<dbReference type="EMBL" id="PVWJ01000029">
    <property type="protein sequence ID" value="PSB03562.1"/>
    <property type="molecule type" value="Genomic_DNA"/>
</dbReference>
<dbReference type="RefSeq" id="WP_106288096.1">
    <property type="nucleotide sequence ID" value="NZ_CAWNTC010000250.1"/>
</dbReference>
<dbReference type="OrthoDB" id="495539at2"/>
<organism evidence="2 3">
    <name type="scientific">Merismopedia glauca CCAP 1448/3</name>
    <dbReference type="NCBI Taxonomy" id="1296344"/>
    <lineage>
        <taxon>Bacteria</taxon>
        <taxon>Bacillati</taxon>
        <taxon>Cyanobacteriota</taxon>
        <taxon>Cyanophyceae</taxon>
        <taxon>Synechococcales</taxon>
        <taxon>Merismopediaceae</taxon>
        <taxon>Merismopedia</taxon>
    </lineage>
</organism>
<dbReference type="InterPro" id="IPR046576">
    <property type="entry name" value="DUF6636"/>
</dbReference>
<comment type="caution">
    <text evidence="2">The sequence shown here is derived from an EMBL/GenBank/DDBJ whole genome shotgun (WGS) entry which is preliminary data.</text>
</comment>
<feature type="chain" id="PRO_5015774272" description="DUF1036 domain-containing protein" evidence="1">
    <location>
        <begin position="21"/>
        <end position="142"/>
    </location>
</feature>
<proteinExistence type="predicted"/>
<reference evidence="2 3" key="2">
    <citation type="submission" date="2018-03" db="EMBL/GenBank/DDBJ databases">
        <title>The ancient ancestry and fast evolution of plastids.</title>
        <authorList>
            <person name="Moore K.R."/>
            <person name="Magnabosco C."/>
            <person name="Momper L."/>
            <person name="Gold D.A."/>
            <person name="Bosak T."/>
            <person name="Fournier G.P."/>
        </authorList>
    </citation>
    <scope>NUCLEOTIDE SEQUENCE [LARGE SCALE GENOMIC DNA]</scope>
    <source>
        <strain evidence="2 3">CCAP 1448/3</strain>
    </source>
</reference>
<sequence length="142" mass="15784">MKTKTALVFWVLSLAAPAFAQDFGTIGAFQTPSGNIHCLAFKNSVTNEVNLRCDMKRNTAQIPPKPANCEFDWGNYFEMNAVGKANRKCVGDTVIGDYAVLPYGKKWVIEAAFSCNVSRSRLRCVNTNNHGFELAVKKQKLF</sequence>
<evidence type="ECO:0008006" key="4">
    <source>
        <dbReference type="Google" id="ProtNLM"/>
    </source>
</evidence>
<evidence type="ECO:0000313" key="3">
    <source>
        <dbReference type="Proteomes" id="UP000238762"/>
    </source>
</evidence>
<dbReference type="Pfam" id="PF20341">
    <property type="entry name" value="DUF6636"/>
    <property type="match status" value="1"/>
</dbReference>
<protein>
    <recommendedName>
        <fullName evidence="4">DUF1036 domain-containing protein</fullName>
    </recommendedName>
</protein>
<keyword evidence="3" id="KW-1185">Reference proteome</keyword>
<gene>
    <name evidence="2" type="ORF">C7B64_07885</name>
</gene>